<feature type="region of interest" description="Disordered" evidence="5">
    <location>
        <begin position="1"/>
        <end position="119"/>
    </location>
</feature>
<feature type="region of interest" description="Disordered" evidence="5">
    <location>
        <begin position="327"/>
        <end position="369"/>
    </location>
</feature>
<evidence type="ECO:0000256" key="4">
    <source>
        <dbReference type="ARBA" id="ARBA00023242"/>
    </source>
</evidence>
<dbReference type="GO" id="GO:0051315">
    <property type="term" value="P:attachment of mitotic spindle microtubules to kinetochore"/>
    <property type="evidence" value="ECO:0007669"/>
    <property type="project" value="TreeGrafter"/>
</dbReference>
<comment type="caution">
    <text evidence="8">The sequence shown here is derived from an EMBL/GenBank/DDBJ whole genome shotgun (WGS) entry which is preliminary data.</text>
</comment>
<feature type="compositionally biased region" description="Polar residues" evidence="5">
    <location>
        <begin position="59"/>
        <end position="73"/>
    </location>
</feature>
<dbReference type="PANTHER" id="PTHR16684">
    <property type="entry name" value="CENTROMERE PROTEIN C"/>
    <property type="match status" value="1"/>
</dbReference>
<dbReference type="GO" id="GO:0051382">
    <property type="term" value="P:kinetochore assembly"/>
    <property type="evidence" value="ECO:0007669"/>
    <property type="project" value="InterPro"/>
</dbReference>
<dbReference type="OrthoDB" id="1939643at2759"/>
<feature type="compositionally biased region" description="Basic and acidic residues" evidence="5">
    <location>
        <begin position="91"/>
        <end position="107"/>
    </location>
</feature>
<keyword evidence="4" id="KW-0539">Nucleus</keyword>
<name>A0A9Q3I912_9BASI</name>
<evidence type="ECO:0000313" key="8">
    <source>
        <dbReference type="EMBL" id="MBW0531552.1"/>
    </source>
</evidence>
<dbReference type="SUPFAM" id="SSF51182">
    <property type="entry name" value="RmlC-like cupins"/>
    <property type="match status" value="1"/>
</dbReference>
<feature type="domain" description="Mif2/CENP-C cupin" evidence="6">
    <location>
        <begin position="490"/>
        <end position="575"/>
    </location>
</feature>
<evidence type="ECO:0000256" key="5">
    <source>
        <dbReference type="SAM" id="MobiDB-lite"/>
    </source>
</evidence>
<feature type="region of interest" description="Disordered" evidence="5">
    <location>
        <begin position="576"/>
        <end position="606"/>
    </location>
</feature>
<evidence type="ECO:0000259" key="6">
    <source>
        <dbReference type="Pfam" id="PF11699"/>
    </source>
</evidence>
<evidence type="ECO:0008006" key="10">
    <source>
        <dbReference type="Google" id="ProtNLM"/>
    </source>
</evidence>
<dbReference type="Pfam" id="PF11699">
    <property type="entry name" value="CENP-C_C"/>
    <property type="match status" value="1"/>
</dbReference>
<feature type="compositionally biased region" description="Acidic residues" evidence="5">
    <location>
        <begin position="270"/>
        <end position="281"/>
    </location>
</feature>
<sequence>MPPRTRAAPSDAFHGSFDPGVTGRRTGIAPPSKVRRTSNGIEAFSDYWASPRKDPSLSPEKNSTSSNHSNTPIKLSSSKNKNLQNNQSKRIRNDRPDLYHEIGERGRKTGVSPPLNALRDENGFEQFDTYLIKATEQTNKEILRERRKSLRKSLSAANKQFGRKLSVATFVDNGDEDDDNPEFLDESMSLVTRELDLSHAPSVRFQAQQSHQSNQKSSKSKNPKSNSKSLDHSIRTPTDSELIDFDTVPELSKKQRTQQRSPDQPMTVRDEEEETNDDDDQGHESIVPNQDNVSVASDPSNSQPEPINLNHNQDQDVSVGLDDILEEDEDGSDPVASQNDSKSKSIKLAQASNRWPSNRHPPYAGVRRGQRRRVEPLAYWKGERIVYGRSVTPDGSQRVIGMIDVVRVPRPPPKPFAQLRHRRGQSRVKSESIQPSVIQPPPEEGWDSKTSPNGVVYSHTKQRDCERAIVCTKHMLNVNVEDQAGIHDSFQFIRVCKDADYVAGGLMYIPVGGGKPLKPAKDNFYIFTVLEGAVSVNIHRTTFAVAPHGMFWVPRGNVYAIQNISKRTAKLAFAQARRTTGSEPELESDEDEEKIIATDEDEENKE</sequence>
<evidence type="ECO:0000313" key="9">
    <source>
        <dbReference type="Proteomes" id="UP000765509"/>
    </source>
</evidence>
<dbReference type="CDD" id="cd06993">
    <property type="entry name" value="cupin_CENP-C_C"/>
    <property type="match status" value="1"/>
</dbReference>
<gene>
    <name evidence="8" type="ORF">O181_071267</name>
</gene>
<organism evidence="8 9">
    <name type="scientific">Austropuccinia psidii MF-1</name>
    <dbReference type="NCBI Taxonomy" id="1389203"/>
    <lineage>
        <taxon>Eukaryota</taxon>
        <taxon>Fungi</taxon>
        <taxon>Dikarya</taxon>
        <taxon>Basidiomycota</taxon>
        <taxon>Pucciniomycotina</taxon>
        <taxon>Pucciniomycetes</taxon>
        <taxon>Pucciniales</taxon>
        <taxon>Sphaerophragmiaceae</taxon>
        <taxon>Austropuccinia</taxon>
    </lineage>
</organism>
<keyword evidence="9" id="KW-1185">Reference proteome</keyword>
<dbReference type="EMBL" id="AVOT02036937">
    <property type="protein sequence ID" value="MBW0531552.1"/>
    <property type="molecule type" value="Genomic_DNA"/>
</dbReference>
<dbReference type="Proteomes" id="UP000765509">
    <property type="component" value="Unassembled WGS sequence"/>
</dbReference>
<dbReference type="PANTHER" id="PTHR16684:SF11">
    <property type="entry name" value="CENTROMERE PROTEIN C"/>
    <property type="match status" value="1"/>
</dbReference>
<dbReference type="Gene3D" id="2.60.120.10">
    <property type="entry name" value="Jelly Rolls"/>
    <property type="match status" value="1"/>
</dbReference>
<dbReference type="InterPro" id="IPR028929">
    <property type="entry name" value="Mif2_N"/>
</dbReference>
<feature type="region of interest" description="Disordered" evidence="5">
    <location>
        <begin position="411"/>
        <end position="453"/>
    </location>
</feature>
<feature type="compositionally biased region" description="Polar residues" evidence="5">
    <location>
        <begin position="287"/>
        <end position="314"/>
    </location>
</feature>
<feature type="domain" description="Mif2 N-terminal" evidence="7">
    <location>
        <begin position="17"/>
        <end position="88"/>
    </location>
</feature>
<feature type="compositionally biased region" description="Low complexity" evidence="5">
    <location>
        <begin position="74"/>
        <end position="88"/>
    </location>
</feature>
<dbReference type="GO" id="GO:0051455">
    <property type="term" value="P:spindle attachment to meiosis I kinetochore"/>
    <property type="evidence" value="ECO:0007669"/>
    <property type="project" value="TreeGrafter"/>
</dbReference>
<protein>
    <recommendedName>
        <fullName evidence="10">Mif2/CENP-C cupin domain-containing protein</fullName>
    </recommendedName>
</protein>
<proteinExistence type="inferred from homology"/>
<feature type="compositionally biased region" description="Acidic residues" evidence="5">
    <location>
        <begin position="584"/>
        <end position="606"/>
    </location>
</feature>
<dbReference type="AlphaFoldDB" id="A0A9Q3I912"/>
<dbReference type="InterPro" id="IPR014710">
    <property type="entry name" value="RmlC-like_jellyroll"/>
</dbReference>
<dbReference type="InterPro" id="IPR011051">
    <property type="entry name" value="RmlC_Cupin_sf"/>
</dbReference>
<dbReference type="InterPro" id="IPR025974">
    <property type="entry name" value="Mif2/CENP-C_cupin"/>
</dbReference>
<reference evidence="8" key="1">
    <citation type="submission" date="2021-03" db="EMBL/GenBank/DDBJ databases">
        <title>Draft genome sequence of rust myrtle Austropuccinia psidii MF-1, a brazilian biotype.</title>
        <authorList>
            <person name="Quecine M.C."/>
            <person name="Pachon D.M.R."/>
            <person name="Bonatelli M.L."/>
            <person name="Correr F.H."/>
            <person name="Franceschini L.M."/>
            <person name="Leite T.F."/>
            <person name="Margarido G.R.A."/>
            <person name="Almeida C.A."/>
            <person name="Ferrarezi J.A."/>
            <person name="Labate C.A."/>
        </authorList>
    </citation>
    <scope>NUCLEOTIDE SEQUENCE</scope>
    <source>
        <strain evidence="8">MF-1</strain>
    </source>
</reference>
<feature type="region of interest" description="Disordered" evidence="5">
    <location>
        <begin position="203"/>
        <end position="314"/>
    </location>
</feature>
<dbReference type="InterPro" id="IPR028386">
    <property type="entry name" value="CENP-C/Mif2/cnp3"/>
</dbReference>
<comment type="subcellular location">
    <subcellularLocation>
        <location evidence="1">Nucleus</location>
    </subcellularLocation>
</comment>
<evidence type="ECO:0000259" key="7">
    <source>
        <dbReference type="Pfam" id="PF15624"/>
    </source>
</evidence>
<evidence type="ECO:0000256" key="2">
    <source>
        <dbReference type="ARBA" id="ARBA00010291"/>
    </source>
</evidence>
<evidence type="ECO:0000256" key="1">
    <source>
        <dbReference type="ARBA" id="ARBA00004123"/>
    </source>
</evidence>
<keyword evidence="3" id="KW-0238">DNA-binding</keyword>
<accession>A0A9Q3I912</accession>
<dbReference type="GO" id="GO:0000776">
    <property type="term" value="C:kinetochore"/>
    <property type="evidence" value="ECO:0007669"/>
    <property type="project" value="InterPro"/>
</dbReference>
<evidence type="ECO:0000256" key="3">
    <source>
        <dbReference type="ARBA" id="ARBA00023125"/>
    </source>
</evidence>
<comment type="similarity">
    <text evidence="2">Belongs to the CENP-C/MIF2 family.</text>
</comment>
<dbReference type="Pfam" id="PF15624">
    <property type="entry name" value="Mif2_N"/>
    <property type="match status" value="1"/>
</dbReference>
<feature type="compositionally biased region" description="Low complexity" evidence="5">
    <location>
        <begin position="206"/>
        <end position="217"/>
    </location>
</feature>
<dbReference type="GO" id="GO:0005634">
    <property type="term" value="C:nucleus"/>
    <property type="evidence" value="ECO:0007669"/>
    <property type="project" value="UniProtKB-SubCell"/>
</dbReference>
<dbReference type="GO" id="GO:0019237">
    <property type="term" value="F:centromeric DNA binding"/>
    <property type="evidence" value="ECO:0007669"/>
    <property type="project" value="InterPro"/>
</dbReference>